<reference evidence="2 5" key="2">
    <citation type="submission" date="2021-01" db="EMBL/GenBank/DDBJ databases">
        <title>Whole genome shotgun sequence of Cellulomonas oligotrophica NBRC 109435.</title>
        <authorList>
            <person name="Komaki H."/>
            <person name="Tamura T."/>
        </authorList>
    </citation>
    <scope>NUCLEOTIDE SEQUENCE [LARGE SCALE GENOMIC DNA]</scope>
    <source>
        <strain evidence="2 5">NBRC 109435</strain>
    </source>
</reference>
<name>A0A7Y9FGC5_9CELL</name>
<dbReference type="Gene3D" id="3.20.80.10">
    <property type="entry name" value="Regulatory factor, effector binding domain"/>
    <property type="match status" value="1"/>
</dbReference>
<dbReference type="SMART" id="SM00871">
    <property type="entry name" value="AraC_E_bind"/>
    <property type="match status" value="1"/>
</dbReference>
<dbReference type="RefSeq" id="WP_140458126.1">
    <property type="nucleotide sequence ID" value="NZ_BAABFI010000001.1"/>
</dbReference>
<dbReference type="InterPro" id="IPR011256">
    <property type="entry name" value="Reg_factor_effector_dom_sf"/>
</dbReference>
<evidence type="ECO:0000313" key="4">
    <source>
        <dbReference type="Proteomes" id="UP000577956"/>
    </source>
</evidence>
<evidence type="ECO:0000313" key="2">
    <source>
        <dbReference type="EMBL" id="GIG32593.1"/>
    </source>
</evidence>
<dbReference type="Proteomes" id="UP000618382">
    <property type="component" value="Unassembled WGS sequence"/>
</dbReference>
<feature type="domain" description="AraC effector-binding" evidence="1">
    <location>
        <begin position="1"/>
        <end position="152"/>
    </location>
</feature>
<gene>
    <name evidence="3" type="ORF">BKA21_002066</name>
    <name evidence="2" type="ORF">Col01nite_17520</name>
</gene>
<reference evidence="3 4" key="1">
    <citation type="submission" date="2020-07" db="EMBL/GenBank/DDBJ databases">
        <title>Sequencing the genomes of 1000 actinobacteria strains.</title>
        <authorList>
            <person name="Klenk H.-P."/>
        </authorList>
    </citation>
    <scope>NUCLEOTIDE SEQUENCE [LARGE SCALE GENOMIC DNA]</scope>
    <source>
        <strain evidence="3 4">DSM 24482</strain>
    </source>
</reference>
<dbReference type="InterPro" id="IPR010499">
    <property type="entry name" value="AraC_E-bd"/>
</dbReference>
<keyword evidence="5" id="KW-1185">Reference proteome</keyword>
<dbReference type="Pfam" id="PF06445">
    <property type="entry name" value="GyrI-like"/>
    <property type="match status" value="1"/>
</dbReference>
<accession>A0A7Y9FGC5</accession>
<evidence type="ECO:0000259" key="1">
    <source>
        <dbReference type="SMART" id="SM00871"/>
    </source>
</evidence>
<dbReference type="EMBL" id="JACCBK010000001">
    <property type="protein sequence ID" value="NYD86517.1"/>
    <property type="molecule type" value="Genomic_DNA"/>
</dbReference>
<evidence type="ECO:0000313" key="5">
    <source>
        <dbReference type="Proteomes" id="UP000618382"/>
    </source>
</evidence>
<dbReference type="Proteomes" id="UP000577956">
    <property type="component" value="Unassembled WGS sequence"/>
</dbReference>
<proteinExistence type="predicted"/>
<dbReference type="EMBL" id="BONN01000004">
    <property type="protein sequence ID" value="GIG32593.1"/>
    <property type="molecule type" value="Genomic_DNA"/>
</dbReference>
<dbReference type="AlphaFoldDB" id="A0A7Y9FGC5"/>
<protein>
    <submittedName>
        <fullName evidence="3">Effector-binding domain-containing protein</fullName>
    </submittedName>
    <submittedName>
        <fullName evidence="2">Transcriptional regulator</fullName>
    </submittedName>
</protein>
<comment type="caution">
    <text evidence="3">The sequence shown here is derived from an EMBL/GenBank/DDBJ whole genome shotgun (WGS) entry which is preliminary data.</text>
</comment>
<sequence length="155" mass="15990">MADQVELETTRLAAVRGSVPMDGLPAFFDTAYPAVARAAAQEGWTLDGPAIGWYPAMSTDVVQVAAGFPVSGASTGAVSGTVAVLEVAGGPALVATHTGSYDGLPDAWERLEQERVALGVDGRGDFWEEYVTEPSPGGDPSANVTRLVLPLRTGS</sequence>
<dbReference type="InterPro" id="IPR029442">
    <property type="entry name" value="GyrI-like"/>
</dbReference>
<evidence type="ECO:0000313" key="3">
    <source>
        <dbReference type="EMBL" id="NYD86517.1"/>
    </source>
</evidence>
<dbReference type="SUPFAM" id="SSF55136">
    <property type="entry name" value="Probable bacterial effector-binding domain"/>
    <property type="match status" value="1"/>
</dbReference>
<organism evidence="3 4">
    <name type="scientific">Cellulomonas oligotrophica</name>
    <dbReference type="NCBI Taxonomy" id="931536"/>
    <lineage>
        <taxon>Bacteria</taxon>
        <taxon>Bacillati</taxon>
        <taxon>Actinomycetota</taxon>
        <taxon>Actinomycetes</taxon>
        <taxon>Micrococcales</taxon>
        <taxon>Cellulomonadaceae</taxon>
        <taxon>Cellulomonas</taxon>
    </lineage>
</organism>